<sequence>MDEHDYRSVIVYHARNRYYHTMQRTVLEAMAKYTSDVSFRFFNGLALVLDGIRIQEGIRELNQLRNERDLGMAVTLCLMYTHKRCHIVDNEELISLDAKLKEERKKLTAQSAYYAALFLHLSGKTEKAKEYADKALRLAPDHADVLSLKGWSELLLGNTNNHTLELFDRALEGVGKHLDASLGQVRFHQLNSDFDTAIAVLNRLAVRFPESVIPLVEKMRTHLSNWHWEHTIEIANRILVEEQANLEALTVKIMVLLVKEGNYGAGVSALQYLANSVEKIEPMNGELFLRLGQLYAAVCGRHPGILAETFKLVEKAVKVNGSNADYLTELGYQAILQRRYKEAVAFFKSATKVNDSSIYTLCGLTLCQMLEGGISDQVTQQLEFLTEIQGTATNPLLLFMTAKLHADNSARAIELLSAASEAHFKNLKALAFGPEYLRLFNPDFLLQLIRELLAHSPVKGMVSVGTHLSATGLLPQQHPVLLQAANLLESVVKACPGLVEAVYLLALVQRLGGEVAGASATLNRILQELDPAYPEAHLLLAEIHIDQKQYQRAAQSLEICLSHSFKVRENPMYHLLYGIILKNQQQYDDALKSFISALNLTGASAMGMGGAGVAGTGSVGKLPSAPAAPGAQRLNLADRLTLYLEMIGTHQHLNQGTEALKLLELVSTEFGGTSEEGRLALAMADFYMLQGNHVKAIELLRKMQPDHQYYIQAKTKMAYIYLNHRKDRLTFAQCFRELVANCPNASSYLILGDAYMSIQEPDDAIEAYREALRQNPRDSLLASKLGRAYVRTHQYRKAITYYQEAIANPENYPLKLDLAELYLKLKQYQNAEQTLADDVNDARADTDDPSVLQMRTKQLLLLARIREKAGQLNASLQTLKEARDNQLKVQQRLLLDHTGGVTAEQNKMLSKICVLMAEQSQAIRDNEQMIHHYKEALKYAQADTVIMASLARVYMQLNRMDDCQTTCAQIVQIDPNNEMALVMMADLSFRRMDFESAAYHFSQLLLNQPNYWTALARLIEVLRRSGTLPDAAGFLQRAEEEASRSDGEAGLSYCKGLYEWYRGNPNSALRLFNYCRRNAEWGQQAIYNMIEICLNPDGELPNEGSIADIGADDLEIKDSRAMALRTAERLLNELRPRPGVLDNEALNHRLLESFLLVASRQKYSVERALQNFTSIASQDEYREHIGVIYGMAATHVILKQGQRAKNQLKRVAKNAWTFEEAEYLEKCWLLLSDLYIQAGKCELATDLLKRVLQHNKSCTKAYELGGIAFEKEQNYRAAALYYDSAWRYCGKSKPNIGYKLAFNHMKNKRYADAIDICQQVLKLHPDYPSIRKDILEKCRNNLKT</sequence>
<dbReference type="Pfam" id="PF25068">
    <property type="entry name" value="ARM_TT21_4th"/>
    <property type="match status" value="1"/>
</dbReference>
<feature type="repeat" description="TPR" evidence="4">
    <location>
        <begin position="745"/>
        <end position="778"/>
    </location>
</feature>
<dbReference type="PANTHER" id="PTHR14699:SF0">
    <property type="entry name" value="TETRATRICOPEPTIDE REPEAT PROTEIN 21 HOMOLOG"/>
    <property type="match status" value="1"/>
</dbReference>
<dbReference type="InterPro" id="IPR019734">
    <property type="entry name" value="TPR_rpt"/>
</dbReference>
<dbReference type="Pfam" id="PF25058">
    <property type="entry name" value="ARM_TT21"/>
    <property type="match status" value="1"/>
</dbReference>
<dbReference type="Pfam" id="PF25064">
    <property type="entry name" value="ARM_TT21_5th"/>
    <property type="match status" value="1"/>
</dbReference>
<dbReference type="Pfam" id="PF25063">
    <property type="entry name" value="ARM_TT21_C"/>
    <property type="match status" value="1"/>
</dbReference>
<organism evidence="11 12">
    <name type="scientific">Anopheles atroparvus</name>
    <name type="common">European mosquito</name>
    <dbReference type="NCBI Taxonomy" id="41427"/>
    <lineage>
        <taxon>Eukaryota</taxon>
        <taxon>Metazoa</taxon>
        <taxon>Ecdysozoa</taxon>
        <taxon>Arthropoda</taxon>
        <taxon>Hexapoda</taxon>
        <taxon>Insecta</taxon>
        <taxon>Pterygota</taxon>
        <taxon>Neoptera</taxon>
        <taxon>Endopterygota</taxon>
        <taxon>Diptera</taxon>
        <taxon>Nematocera</taxon>
        <taxon>Culicoidea</taxon>
        <taxon>Culicidae</taxon>
        <taxon>Anophelinae</taxon>
        <taxon>Anopheles</taxon>
    </lineage>
</organism>
<dbReference type="GO" id="GO:0030991">
    <property type="term" value="C:intraciliary transport particle A"/>
    <property type="evidence" value="ECO:0007669"/>
    <property type="project" value="TreeGrafter"/>
</dbReference>
<proteinExistence type="inferred from homology"/>
<evidence type="ECO:0000256" key="2">
    <source>
        <dbReference type="ARBA" id="ARBA00022737"/>
    </source>
</evidence>
<keyword evidence="12" id="KW-1185">Reference proteome</keyword>
<dbReference type="InterPro" id="IPR011990">
    <property type="entry name" value="TPR-like_helical_dom_sf"/>
</dbReference>
<feature type="repeat" description="TPR" evidence="4">
    <location>
        <begin position="779"/>
        <end position="812"/>
    </location>
</feature>
<evidence type="ECO:0000313" key="12">
    <source>
        <dbReference type="Proteomes" id="UP000075880"/>
    </source>
</evidence>
<dbReference type="EnsemblMetazoa" id="ENSAATROPT016688">
    <property type="protein sequence ID" value="ENSAATROPP014676"/>
    <property type="gene ID" value="ENSAATROPG013664"/>
</dbReference>
<dbReference type="Proteomes" id="UP000075880">
    <property type="component" value="Unassembled WGS sequence"/>
</dbReference>
<dbReference type="Pfam" id="PF25062">
    <property type="entry name" value="ARM_TT21_N"/>
    <property type="match status" value="1"/>
</dbReference>
<dbReference type="InterPro" id="IPR013105">
    <property type="entry name" value="TPR_2"/>
</dbReference>
<keyword evidence="2" id="KW-0677">Repeat</keyword>
<feature type="domain" description="Tetratricopeptide repeat protein 21A/21B C-terminal ARM" evidence="8">
    <location>
        <begin position="1126"/>
        <end position="1339"/>
    </location>
</feature>
<dbReference type="GO" id="GO:0035721">
    <property type="term" value="P:intraciliary retrograde transport"/>
    <property type="evidence" value="ECO:0007669"/>
    <property type="project" value="TreeGrafter"/>
</dbReference>
<feature type="domain" description="Tetratricopeptide repeat protein 21A/21B N-terminal ARM repeat" evidence="7">
    <location>
        <begin position="10"/>
        <end position="231"/>
    </location>
</feature>
<dbReference type="InterPro" id="IPR040364">
    <property type="entry name" value="TTC21A/TTC21B"/>
</dbReference>
<dbReference type="InterPro" id="IPR056832">
    <property type="entry name" value="ARM_TT21_2nd"/>
</dbReference>
<keyword evidence="5" id="KW-0175">Coiled coil</keyword>
<evidence type="ECO:0000256" key="5">
    <source>
        <dbReference type="SAM" id="Coils"/>
    </source>
</evidence>
<evidence type="ECO:0000313" key="11">
    <source>
        <dbReference type="EnsemblMetazoa" id="ENSAATROPP014676"/>
    </source>
</evidence>
<accession>A0AAG5DUB1</accession>
<feature type="domain" description="Tetratricopeptide repeat protein 21A/21B second ARM" evidence="6">
    <location>
        <begin position="269"/>
        <end position="548"/>
    </location>
</feature>
<dbReference type="PROSITE" id="PS50005">
    <property type="entry name" value="TPR"/>
    <property type="match status" value="2"/>
</dbReference>
<dbReference type="FunFam" id="1.25.40.10:FF:001551">
    <property type="entry name" value="TPR Domain containing protein"/>
    <property type="match status" value="1"/>
</dbReference>
<dbReference type="InterPro" id="IPR056834">
    <property type="entry name" value="ARM_TT21_C"/>
</dbReference>
<dbReference type="InterPro" id="IPR056833">
    <property type="entry name" value="ARM_TT21_N"/>
</dbReference>
<dbReference type="SUPFAM" id="SSF48452">
    <property type="entry name" value="TPR-like"/>
    <property type="match status" value="6"/>
</dbReference>
<dbReference type="Pfam" id="PF25060">
    <property type="entry name" value="ARM_TT21_2nd"/>
    <property type="match status" value="1"/>
</dbReference>
<evidence type="ECO:0000259" key="8">
    <source>
        <dbReference type="Pfam" id="PF25063"/>
    </source>
</evidence>
<reference evidence="11" key="1">
    <citation type="submission" date="2024-04" db="UniProtKB">
        <authorList>
            <consortium name="EnsemblMetazoa"/>
        </authorList>
    </citation>
    <scope>IDENTIFICATION</scope>
    <source>
        <strain evidence="11">EBRO</strain>
    </source>
</reference>
<evidence type="ECO:0000256" key="4">
    <source>
        <dbReference type="PROSITE-ProRule" id="PRU00339"/>
    </source>
</evidence>
<evidence type="ECO:0000256" key="3">
    <source>
        <dbReference type="ARBA" id="ARBA00022803"/>
    </source>
</evidence>
<comment type="similarity">
    <text evidence="1">Belongs to the TTC21 family.</text>
</comment>
<dbReference type="Pfam" id="PF07719">
    <property type="entry name" value="TPR_2"/>
    <property type="match status" value="1"/>
</dbReference>
<feature type="domain" description="Tetratricopeptide repeat protein 21A/21B fifth ARM repeats" evidence="9">
    <location>
        <begin position="978"/>
        <end position="1094"/>
    </location>
</feature>
<evidence type="ECO:0008006" key="13">
    <source>
        <dbReference type="Google" id="ProtNLM"/>
    </source>
</evidence>
<evidence type="ECO:0000256" key="1">
    <source>
        <dbReference type="ARBA" id="ARBA00010935"/>
    </source>
</evidence>
<protein>
    <recommendedName>
        <fullName evidence="13">Tetratricopeptide repeat protein 21B</fullName>
    </recommendedName>
</protein>
<feature type="domain" description="Tetratricopeptide repeat protein 21A/21B fourth ARM" evidence="10">
    <location>
        <begin position="781"/>
        <end position="937"/>
    </location>
</feature>
<dbReference type="GO" id="GO:0005929">
    <property type="term" value="C:cilium"/>
    <property type="evidence" value="ECO:0007669"/>
    <property type="project" value="GOC"/>
</dbReference>
<dbReference type="InterPro" id="IPR056835">
    <property type="entry name" value="ARM_TT21_5th"/>
</dbReference>
<keyword evidence="3 4" id="KW-0802">TPR repeat</keyword>
<evidence type="ECO:0000259" key="7">
    <source>
        <dbReference type="Pfam" id="PF25062"/>
    </source>
</evidence>
<dbReference type="GO" id="GO:0061512">
    <property type="term" value="P:protein localization to cilium"/>
    <property type="evidence" value="ECO:0007669"/>
    <property type="project" value="TreeGrafter"/>
</dbReference>
<dbReference type="InterPro" id="IPR056836">
    <property type="entry name" value="ARM_TT21_4th"/>
</dbReference>
<feature type="coiled-coil region" evidence="5">
    <location>
        <begin position="825"/>
        <end position="882"/>
    </location>
</feature>
<evidence type="ECO:0000259" key="6">
    <source>
        <dbReference type="Pfam" id="PF25060"/>
    </source>
</evidence>
<dbReference type="FunFam" id="1.25.40.10:FF:000219">
    <property type="entry name" value="Tetratricopeptide repeat domain 21B"/>
    <property type="match status" value="1"/>
</dbReference>
<dbReference type="Gene3D" id="1.25.40.10">
    <property type="entry name" value="Tetratricopeptide repeat domain"/>
    <property type="match status" value="6"/>
</dbReference>
<evidence type="ECO:0000259" key="10">
    <source>
        <dbReference type="Pfam" id="PF25068"/>
    </source>
</evidence>
<dbReference type="PANTHER" id="PTHR14699">
    <property type="entry name" value="STI2 PROTEIN-RELATED"/>
    <property type="match status" value="1"/>
</dbReference>
<name>A0AAG5DUB1_ANOAO</name>
<evidence type="ECO:0000259" key="9">
    <source>
        <dbReference type="Pfam" id="PF25064"/>
    </source>
</evidence>
<dbReference type="PROSITE" id="PS50293">
    <property type="entry name" value="TPR_REGION"/>
    <property type="match status" value="1"/>
</dbReference>
<dbReference type="SMART" id="SM00028">
    <property type="entry name" value="TPR"/>
    <property type="match status" value="13"/>
</dbReference>